<name>A0ABW6A4R6_9BACT</name>
<comment type="caution">
    <text evidence="3">The sequence shown here is derived from an EMBL/GenBank/DDBJ whole genome shotgun (WGS) entry which is preliminary data.</text>
</comment>
<sequence>MKHILNIITAACLLLATLYSCSKMDEYKKYVPDKPKVYPGMADSITVLPGNNRVKLQWIHKSDPTITSAKVFWNGRADSVTVPVHRTQGVDTVSVIINNLDETSYTFDVFTYDKENNRSVPATKTGKVYGAKYHQALQNRTVTAVNLIAPANMLVVVWAEADTVNVDTKVYYTDAAGEEQVFRLTPDQNVTPLSWKIGTKVYYQSAYKPTANAIDTFTVLRRDSVTVTNVPVPKTAWTQVTLPNDIGTNAWGTDLSWIWDGKAADYPEIYHTDGSGMPHHFTFDLGAVYQLTQFENIGRQNSNPYHNPLKFEVWGIDDLAGAATTLPAGDPGWTNESIAKGWTLLKFVQRPDNGTAPYKVDLLENIPPVRYIRIRVLQVASGATDSHMSEVSFWFNP</sequence>
<feature type="signal peptide" evidence="1">
    <location>
        <begin position="1"/>
        <end position="22"/>
    </location>
</feature>
<dbReference type="SUPFAM" id="SSF49785">
    <property type="entry name" value="Galactose-binding domain-like"/>
    <property type="match status" value="1"/>
</dbReference>
<feature type="domain" description="DUF5000" evidence="2">
    <location>
        <begin position="259"/>
        <end position="394"/>
    </location>
</feature>
<dbReference type="InterPro" id="IPR032164">
    <property type="entry name" value="DUF5000"/>
</dbReference>
<proteinExistence type="predicted"/>
<keyword evidence="1" id="KW-0732">Signal</keyword>
<evidence type="ECO:0000259" key="2">
    <source>
        <dbReference type="Pfam" id="PF16391"/>
    </source>
</evidence>
<dbReference type="EMBL" id="JBHUOZ010000003">
    <property type="protein sequence ID" value="MFD2920323.1"/>
    <property type="molecule type" value="Genomic_DNA"/>
</dbReference>
<dbReference type="InterPro" id="IPR013783">
    <property type="entry name" value="Ig-like_fold"/>
</dbReference>
<dbReference type="PROSITE" id="PS51257">
    <property type="entry name" value="PROKAR_LIPOPROTEIN"/>
    <property type="match status" value="1"/>
</dbReference>
<accession>A0ABW6A4R6</accession>
<dbReference type="Proteomes" id="UP001597511">
    <property type="component" value="Unassembled WGS sequence"/>
</dbReference>
<reference evidence="4" key="1">
    <citation type="journal article" date="2019" name="Int. J. Syst. Evol. Microbiol.">
        <title>The Global Catalogue of Microorganisms (GCM) 10K type strain sequencing project: providing services to taxonomists for standard genome sequencing and annotation.</title>
        <authorList>
            <consortium name="The Broad Institute Genomics Platform"/>
            <consortium name="The Broad Institute Genome Sequencing Center for Infectious Disease"/>
            <person name="Wu L."/>
            <person name="Ma J."/>
        </authorList>
    </citation>
    <scope>NUCLEOTIDE SEQUENCE [LARGE SCALE GENOMIC DNA]</scope>
    <source>
        <strain evidence="4">KCTC 23299</strain>
    </source>
</reference>
<dbReference type="Pfam" id="PF16391">
    <property type="entry name" value="DUF5000"/>
    <property type="match status" value="1"/>
</dbReference>
<evidence type="ECO:0000256" key="1">
    <source>
        <dbReference type="SAM" id="SignalP"/>
    </source>
</evidence>
<evidence type="ECO:0000313" key="3">
    <source>
        <dbReference type="EMBL" id="MFD2920323.1"/>
    </source>
</evidence>
<protein>
    <submittedName>
        <fullName evidence="3">DUF4998 domain-containing protein</fullName>
    </submittedName>
</protein>
<evidence type="ECO:0000313" key="4">
    <source>
        <dbReference type="Proteomes" id="UP001597511"/>
    </source>
</evidence>
<dbReference type="RefSeq" id="WP_386098445.1">
    <property type="nucleotide sequence ID" value="NZ_JBHUOZ010000003.1"/>
</dbReference>
<dbReference type="Gene3D" id="2.60.40.10">
    <property type="entry name" value="Immunoglobulins"/>
    <property type="match status" value="1"/>
</dbReference>
<dbReference type="InterPro" id="IPR008979">
    <property type="entry name" value="Galactose-bd-like_sf"/>
</dbReference>
<feature type="chain" id="PRO_5046559128" evidence="1">
    <location>
        <begin position="23"/>
        <end position="397"/>
    </location>
</feature>
<dbReference type="Gene3D" id="2.60.120.260">
    <property type="entry name" value="Galactose-binding domain-like"/>
    <property type="match status" value="1"/>
</dbReference>
<keyword evidence="4" id="KW-1185">Reference proteome</keyword>
<dbReference type="Pfam" id="PF16389">
    <property type="entry name" value="DUF4998"/>
    <property type="match status" value="1"/>
</dbReference>
<gene>
    <name evidence="3" type="ORF">ACFS6H_11415</name>
</gene>
<organism evidence="3 4">
    <name type="scientific">Terrimonas rubra</name>
    <dbReference type="NCBI Taxonomy" id="1035890"/>
    <lineage>
        <taxon>Bacteria</taxon>
        <taxon>Pseudomonadati</taxon>
        <taxon>Bacteroidota</taxon>
        <taxon>Chitinophagia</taxon>
        <taxon>Chitinophagales</taxon>
        <taxon>Chitinophagaceae</taxon>
        <taxon>Terrimonas</taxon>
    </lineage>
</organism>